<evidence type="ECO:0000313" key="2">
    <source>
        <dbReference type="EMBL" id="OGY82885.1"/>
    </source>
</evidence>
<feature type="transmembrane region" description="Helical" evidence="1">
    <location>
        <begin position="29"/>
        <end position="49"/>
    </location>
</feature>
<sequence length="420" mass="45993">MAQKKSERRVSHPFQDVSRGRTTRQYQKLVIIFLVLSIAIVGLIVYLSMAKTLILVTPAIIRHPVSFTVRIQDELPEESSSIIIRGSIIQATIEDSITYSSIATKETTDGTARGTVTVHNNWSQNQPLVETTRLLSSEGILFRLDQSVTVPAGGSVENVPVYADQLGIAGDIKPTRFTIPGLWAGLQDQIYAESNAMMTGGTRNAKVLTADNIRDAKASLKEQMSPKAIDAIETEAGTVGVLADPENIVIVSQQLLSEKLSGEEGAEVDQLTVTQNNRYIAAIFNQSLLTDLAVTRAEESISAELVVMEIDSKSLDVSSASYNVSGNYAELQITADALATIRLSSGQFDRKNLTSKDTYEIQTYFSSFDEVENVEIRFSPFWLRKTPTLADHIEIRMNAVVPSSAEEPVNSETSNINEDS</sequence>
<keyword evidence="1" id="KW-1133">Transmembrane helix</keyword>
<comment type="caution">
    <text evidence="2">The sequence shown here is derived from an EMBL/GenBank/DDBJ whole genome shotgun (WGS) entry which is preliminary data.</text>
</comment>
<organism evidence="2 3">
    <name type="scientific">Candidatus Kerfeldbacteria bacterium RIFCSPLOWO2_01_FULL_48_11</name>
    <dbReference type="NCBI Taxonomy" id="1798543"/>
    <lineage>
        <taxon>Bacteria</taxon>
        <taxon>Candidatus Kerfeldiibacteriota</taxon>
    </lineage>
</organism>
<reference evidence="2 3" key="1">
    <citation type="journal article" date="2016" name="Nat. Commun.">
        <title>Thousands of microbial genomes shed light on interconnected biogeochemical processes in an aquifer system.</title>
        <authorList>
            <person name="Anantharaman K."/>
            <person name="Brown C.T."/>
            <person name="Hug L.A."/>
            <person name="Sharon I."/>
            <person name="Castelle C.J."/>
            <person name="Probst A.J."/>
            <person name="Thomas B.C."/>
            <person name="Singh A."/>
            <person name="Wilkins M.J."/>
            <person name="Karaoz U."/>
            <person name="Brodie E.L."/>
            <person name="Williams K.H."/>
            <person name="Hubbard S.S."/>
            <person name="Banfield J.F."/>
        </authorList>
    </citation>
    <scope>NUCLEOTIDE SEQUENCE [LARGE SCALE GENOMIC DNA]</scope>
</reference>
<keyword evidence="1" id="KW-0812">Transmembrane</keyword>
<gene>
    <name evidence="2" type="ORF">A2898_04870</name>
</gene>
<protein>
    <recommendedName>
        <fullName evidence="4">Baseplate protein J-like domain-containing protein</fullName>
    </recommendedName>
</protein>
<dbReference type="Proteomes" id="UP000179164">
    <property type="component" value="Unassembled WGS sequence"/>
</dbReference>
<evidence type="ECO:0000256" key="1">
    <source>
        <dbReference type="SAM" id="Phobius"/>
    </source>
</evidence>
<evidence type="ECO:0000313" key="3">
    <source>
        <dbReference type="Proteomes" id="UP000179164"/>
    </source>
</evidence>
<keyword evidence="1" id="KW-0472">Membrane</keyword>
<name>A0A1G2B1M9_9BACT</name>
<dbReference type="EMBL" id="MHKE01000017">
    <property type="protein sequence ID" value="OGY82885.1"/>
    <property type="molecule type" value="Genomic_DNA"/>
</dbReference>
<evidence type="ECO:0008006" key="4">
    <source>
        <dbReference type="Google" id="ProtNLM"/>
    </source>
</evidence>
<accession>A0A1G2B1M9</accession>
<proteinExistence type="predicted"/>
<dbReference type="STRING" id="1798543.A2898_04870"/>
<dbReference type="AlphaFoldDB" id="A0A1G2B1M9"/>